<evidence type="ECO:0000313" key="4">
    <source>
        <dbReference type="EMBL" id="GKZ23333.1"/>
    </source>
</evidence>
<dbReference type="EMBL" id="BROQ01000065">
    <property type="protein sequence ID" value="GKZ23333.1"/>
    <property type="molecule type" value="Genomic_DNA"/>
</dbReference>
<dbReference type="AlphaFoldDB" id="A0A9W5YVM2"/>
<dbReference type="PANTHER" id="PTHR11603:SF132">
    <property type="entry name" value="C2H2-TYPE DOMAIN-CONTAINING PROTEIN"/>
    <property type="match status" value="1"/>
</dbReference>
<dbReference type="EC" id="6.6.1.1" evidence="1"/>
<evidence type="ECO:0000313" key="5">
    <source>
        <dbReference type="Proteomes" id="UP001143548"/>
    </source>
</evidence>
<reference evidence="4" key="1">
    <citation type="submission" date="2022-07" db="EMBL/GenBank/DDBJ databases">
        <title>Taxonomy of Aspergillus series Nigri: significant species reduction supported by multi-species coalescent approaches.</title>
        <authorList>
            <person name="Bian C."/>
            <person name="Kusuya Y."/>
            <person name="Sklenar F."/>
            <person name="D'hooge E."/>
            <person name="Yaguchi T."/>
            <person name="Takahashi H."/>
            <person name="Hubka V."/>
        </authorList>
    </citation>
    <scope>NUCLEOTIDE SEQUENCE</scope>
    <source>
        <strain evidence="4">CBS 733.88</strain>
    </source>
</reference>
<dbReference type="PANTHER" id="PTHR11603">
    <property type="entry name" value="AAA FAMILY ATPASE"/>
    <property type="match status" value="1"/>
</dbReference>
<gene>
    <name evidence="4" type="ORF">AbraCBS73388_009696</name>
</gene>
<proteinExistence type="predicted"/>
<accession>A0A9W5YVM2</accession>
<organism evidence="4 5">
    <name type="scientific">Aspergillus brasiliensis</name>
    <dbReference type="NCBI Taxonomy" id="319629"/>
    <lineage>
        <taxon>Eukaryota</taxon>
        <taxon>Fungi</taxon>
        <taxon>Dikarya</taxon>
        <taxon>Ascomycota</taxon>
        <taxon>Pezizomycotina</taxon>
        <taxon>Eurotiomycetes</taxon>
        <taxon>Eurotiomycetidae</taxon>
        <taxon>Eurotiales</taxon>
        <taxon>Aspergillaceae</taxon>
        <taxon>Aspergillus</taxon>
        <taxon>Aspergillus subgen. Circumdati</taxon>
    </lineage>
</organism>
<evidence type="ECO:0000256" key="1">
    <source>
        <dbReference type="ARBA" id="ARBA00012825"/>
    </source>
</evidence>
<dbReference type="Gene3D" id="1.10.8.80">
    <property type="entry name" value="Magnesium chelatase subunit I, C-Terminal domain"/>
    <property type="match status" value="1"/>
</dbReference>
<sequence length="370" mass="40968">MQETAIMEDGSEISRLALELSDLEVALFLCLAAHQHCRIDTTAANIHDVAKELALICATTFGLSYSILDCSSATSLEDFHAEILPPGLYRSSYARPSRSRMTTESAGMISSYHDIRDPKGRLKSVPLEHKQEVVNVVIAKNFSHVNDNIQREALELMHSKKLTTPAGLLEAPTNFLFLPLIVRGEAQPLNAHLNDYLFISHFHDTEDGYVYLEETNDWLSDGQMSASSVIRKPEAQTKKGHPHVESAVIEQLQQLSTTVSMGADIARYQQDIVVFLRLSRAVAGGISTRSNLHFKSFSKLLAVLHGIDFLTPSIVALAARKVFRHRIIVAKPEEDRSLQYGSDLHAVSQVLEYANPDSILDGVLTLEAPL</sequence>
<name>A0A9W5YVM2_9EURO</name>
<comment type="pathway">
    <text evidence="2">Porphyrin-containing compound metabolism.</text>
</comment>
<evidence type="ECO:0000259" key="3">
    <source>
        <dbReference type="Pfam" id="PF17863"/>
    </source>
</evidence>
<dbReference type="InterPro" id="IPR041628">
    <property type="entry name" value="ChlI/MoxR_AAA_lid"/>
</dbReference>
<dbReference type="Proteomes" id="UP001143548">
    <property type="component" value="Unassembled WGS sequence"/>
</dbReference>
<evidence type="ECO:0000256" key="2">
    <source>
        <dbReference type="ARBA" id="ARBA00023444"/>
    </source>
</evidence>
<dbReference type="GO" id="GO:0016851">
    <property type="term" value="F:magnesium chelatase activity"/>
    <property type="evidence" value="ECO:0007669"/>
    <property type="project" value="UniProtKB-EC"/>
</dbReference>
<protein>
    <recommendedName>
        <fullName evidence="1">magnesium chelatase</fullName>
        <ecNumber evidence="1">6.6.1.1</ecNumber>
    </recommendedName>
</protein>
<dbReference type="Pfam" id="PF17863">
    <property type="entry name" value="AAA_lid_2"/>
    <property type="match status" value="1"/>
</dbReference>
<comment type="caution">
    <text evidence="4">The sequence shown here is derived from an EMBL/GenBank/DDBJ whole genome shotgun (WGS) entry which is preliminary data.</text>
</comment>
<feature type="domain" description="ChlI/MoxR AAA lid" evidence="3">
    <location>
        <begin position="277"/>
        <end position="336"/>
    </location>
</feature>
<dbReference type="InterPro" id="IPR052041">
    <property type="entry name" value="Nucleic_acid_metab_PIN/TRAM"/>
</dbReference>